<comment type="caution">
    <text evidence="13">The sequence shown here is derived from an EMBL/GenBank/DDBJ whole genome shotgun (WGS) entry which is preliminary data.</text>
</comment>
<keyword evidence="6" id="KW-0547">Nucleotide-binding</keyword>
<dbReference type="SMART" id="SM00387">
    <property type="entry name" value="HATPase_c"/>
    <property type="match status" value="1"/>
</dbReference>
<reference evidence="13 14" key="1">
    <citation type="submission" date="2019-03" db="EMBL/GenBank/DDBJ databases">
        <title>Genomic Encyclopedia of Type Strains, Phase IV (KMG-IV): sequencing the most valuable type-strain genomes for metagenomic binning, comparative biology and taxonomic classification.</title>
        <authorList>
            <person name="Goeker M."/>
        </authorList>
    </citation>
    <scope>NUCLEOTIDE SEQUENCE [LARGE SCALE GENOMIC DNA]</scope>
    <source>
        <strain evidence="13 14">DSM 24179</strain>
    </source>
</reference>
<evidence type="ECO:0000256" key="1">
    <source>
        <dbReference type="ARBA" id="ARBA00000085"/>
    </source>
</evidence>
<evidence type="ECO:0000256" key="7">
    <source>
        <dbReference type="ARBA" id="ARBA00022777"/>
    </source>
</evidence>
<dbReference type="Gene3D" id="6.10.340.10">
    <property type="match status" value="1"/>
</dbReference>
<feature type="transmembrane region" description="Helical" evidence="10">
    <location>
        <begin position="6"/>
        <end position="26"/>
    </location>
</feature>
<dbReference type="InterPro" id="IPR003660">
    <property type="entry name" value="HAMP_dom"/>
</dbReference>
<comment type="subcellular location">
    <subcellularLocation>
        <location evidence="2">Membrane</location>
    </subcellularLocation>
</comment>
<dbReference type="InterPro" id="IPR003661">
    <property type="entry name" value="HisK_dim/P_dom"/>
</dbReference>
<dbReference type="InterPro" id="IPR036890">
    <property type="entry name" value="HATPase_C_sf"/>
</dbReference>
<evidence type="ECO:0000256" key="3">
    <source>
        <dbReference type="ARBA" id="ARBA00012438"/>
    </source>
</evidence>
<evidence type="ECO:0000259" key="11">
    <source>
        <dbReference type="PROSITE" id="PS50109"/>
    </source>
</evidence>
<dbReference type="Pfam" id="PF02518">
    <property type="entry name" value="HATPase_c"/>
    <property type="match status" value="1"/>
</dbReference>
<dbReference type="GO" id="GO:0016020">
    <property type="term" value="C:membrane"/>
    <property type="evidence" value="ECO:0007669"/>
    <property type="project" value="UniProtKB-SubCell"/>
</dbReference>
<dbReference type="OrthoDB" id="1491460at2"/>
<comment type="catalytic activity">
    <reaction evidence="1">
        <text>ATP + protein L-histidine = ADP + protein N-phospho-L-histidine.</text>
        <dbReference type="EC" id="2.7.13.3"/>
    </reaction>
</comment>
<accession>A0A4R2GLJ4</accession>
<evidence type="ECO:0000256" key="2">
    <source>
        <dbReference type="ARBA" id="ARBA00004370"/>
    </source>
</evidence>
<dbReference type="InterPro" id="IPR004358">
    <property type="entry name" value="Sig_transdc_His_kin-like_C"/>
</dbReference>
<name>A0A4R2GLJ4_9BACT</name>
<dbReference type="EC" id="2.7.13.3" evidence="3"/>
<dbReference type="EMBL" id="SLWK01000003">
    <property type="protein sequence ID" value="TCO09188.1"/>
    <property type="molecule type" value="Genomic_DNA"/>
</dbReference>
<evidence type="ECO:0000256" key="8">
    <source>
        <dbReference type="ARBA" id="ARBA00022840"/>
    </source>
</evidence>
<dbReference type="PROSITE" id="PS50885">
    <property type="entry name" value="HAMP"/>
    <property type="match status" value="1"/>
</dbReference>
<dbReference type="InterPro" id="IPR005467">
    <property type="entry name" value="His_kinase_dom"/>
</dbReference>
<keyword evidence="10" id="KW-0472">Membrane</keyword>
<feature type="domain" description="Histidine kinase" evidence="11">
    <location>
        <begin position="238"/>
        <end position="451"/>
    </location>
</feature>
<dbReference type="GO" id="GO:0030295">
    <property type="term" value="F:protein kinase activator activity"/>
    <property type="evidence" value="ECO:0007669"/>
    <property type="project" value="TreeGrafter"/>
</dbReference>
<evidence type="ECO:0000256" key="9">
    <source>
        <dbReference type="ARBA" id="ARBA00023012"/>
    </source>
</evidence>
<dbReference type="SUPFAM" id="SSF47384">
    <property type="entry name" value="Homodimeric domain of signal transducing histidine kinase"/>
    <property type="match status" value="1"/>
</dbReference>
<dbReference type="InterPro" id="IPR003594">
    <property type="entry name" value="HATPase_dom"/>
</dbReference>
<dbReference type="InterPro" id="IPR050351">
    <property type="entry name" value="BphY/WalK/GraS-like"/>
</dbReference>
<evidence type="ECO:0000313" key="14">
    <source>
        <dbReference type="Proteomes" id="UP000295221"/>
    </source>
</evidence>
<evidence type="ECO:0000256" key="10">
    <source>
        <dbReference type="SAM" id="Phobius"/>
    </source>
</evidence>
<evidence type="ECO:0000313" key="13">
    <source>
        <dbReference type="EMBL" id="TCO09188.1"/>
    </source>
</evidence>
<dbReference type="RefSeq" id="WP_132433037.1">
    <property type="nucleotide sequence ID" value="NZ_SLWK01000003.1"/>
</dbReference>
<keyword evidence="7 13" id="KW-0418">Kinase</keyword>
<dbReference type="PANTHER" id="PTHR42878:SF7">
    <property type="entry name" value="SENSOR HISTIDINE KINASE GLRK"/>
    <property type="match status" value="1"/>
</dbReference>
<dbReference type="FunFam" id="1.10.287.130:FF:000001">
    <property type="entry name" value="Two-component sensor histidine kinase"/>
    <property type="match status" value="1"/>
</dbReference>
<organism evidence="13 14">
    <name type="scientific">Natronoflexus pectinivorans</name>
    <dbReference type="NCBI Taxonomy" id="682526"/>
    <lineage>
        <taxon>Bacteria</taxon>
        <taxon>Pseudomonadati</taxon>
        <taxon>Bacteroidota</taxon>
        <taxon>Bacteroidia</taxon>
        <taxon>Marinilabiliales</taxon>
        <taxon>Marinilabiliaceae</taxon>
        <taxon>Natronoflexus</taxon>
    </lineage>
</organism>
<dbReference type="SUPFAM" id="SSF55874">
    <property type="entry name" value="ATPase domain of HSP90 chaperone/DNA topoisomerase II/histidine kinase"/>
    <property type="match status" value="1"/>
</dbReference>
<dbReference type="Gene3D" id="3.30.565.10">
    <property type="entry name" value="Histidine kinase-like ATPase, C-terminal domain"/>
    <property type="match status" value="1"/>
</dbReference>
<dbReference type="SMART" id="SM00304">
    <property type="entry name" value="HAMP"/>
    <property type="match status" value="1"/>
</dbReference>
<dbReference type="GO" id="GO:0007234">
    <property type="term" value="P:osmosensory signaling via phosphorelay pathway"/>
    <property type="evidence" value="ECO:0007669"/>
    <property type="project" value="TreeGrafter"/>
</dbReference>
<keyword evidence="10" id="KW-1133">Transmembrane helix</keyword>
<dbReference type="Pfam" id="PF00672">
    <property type="entry name" value="HAMP"/>
    <property type="match status" value="1"/>
</dbReference>
<keyword evidence="5" id="KW-0808">Transferase</keyword>
<dbReference type="Gene3D" id="1.10.287.130">
    <property type="match status" value="1"/>
</dbReference>
<evidence type="ECO:0000259" key="12">
    <source>
        <dbReference type="PROSITE" id="PS50885"/>
    </source>
</evidence>
<protein>
    <recommendedName>
        <fullName evidence="3">histidine kinase</fullName>
        <ecNumber evidence="3">2.7.13.3</ecNumber>
    </recommendedName>
</protein>
<proteinExistence type="predicted"/>
<dbReference type="SMART" id="SM00388">
    <property type="entry name" value="HisKA"/>
    <property type="match status" value="1"/>
</dbReference>
<keyword evidence="10" id="KW-0812">Transmembrane</keyword>
<evidence type="ECO:0000256" key="5">
    <source>
        <dbReference type="ARBA" id="ARBA00022679"/>
    </source>
</evidence>
<dbReference type="PROSITE" id="PS50109">
    <property type="entry name" value="HIS_KIN"/>
    <property type="match status" value="1"/>
</dbReference>
<sequence>MKIRTKITVVFTAIVTVMLLLLVFLINTFSTRYTRKDFYNQLLDRAYVHAWIWLEKDELPPGEYDIIRRWELQELPEEIVRIYDLNHDPAFVKEEGDFYLSDDKLESILTEREHYFSIGNRQFAGIFYRDNQGDFLIIASAIDRHGSSQLYNMRMMSVLLLIASVLLSIVIGHHFAGRILAPLPKMVNRVNHISASNLHLRLEKGNGRDELSELAQTFNKMLQRLSDSFEIHSAFIANASHELRTPITTIIGESEVALLNNEMPEKYRDTIQIILNESHRLKNISDGLLDLAQVVFDKDKITFECVRLDEVLIFARQAYLDSYPDRKIEQIFEKMPEFPEALEINGSFLLLKMAIVNLLDNAFKFSNNQPVELILSFNNDQPVILVRDRGIGIAKSDIEKVTHPFYRAENARSYNGHGIGLALVEKIMILHRAKLQIESIPNEGTSVKCIF</sequence>
<dbReference type="Pfam" id="PF00512">
    <property type="entry name" value="HisKA"/>
    <property type="match status" value="1"/>
</dbReference>
<dbReference type="PRINTS" id="PR00344">
    <property type="entry name" value="BCTRLSENSOR"/>
</dbReference>
<dbReference type="CDD" id="cd06225">
    <property type="entry name" value="HAMP"/>
    <property type="match status" value="1"/>
</dbReference>
<dbReference type="SUPFAM" id="SSF158472">
    <property type="entry name" value="HAMP domain-like"/>
    <property type="match status" value="1"/>
</dbReference>
<keyword evidence="9" id="KW-0902">Two-component regulatory system</keyword>
<dbReference type="GO" id="GO:0000155">
    <property type="term" value="F:phosphorelay sensor kinase activity"/>
    <property type="evidence" value="ECO:0007669"/>
    <property type="project" value="InterPro"/>
</dbReference>
<dbReference type="Proteomes" id="UP000295221">
    <property type="component" value="Unassembled WGS sequence"/>
</dbReference>
<dbReference type="CDD" id="cd00082">
    <property type="entry name" value="HisKA"/>
    <property type="match status" value="1"/>
</dbReference>
<evidence type="ECO:0000256" key="6">
    <source>
        <dbReference type="ARBA" id="ARBA00022741"/>
    </source>
</evidence>
<gene>
    <name evidence="13" type="ORF">EV194_10399</name>
</gene>
<keyword evidence="4" id="KW-0597">Phosphoprotein</keyword>
<feature type="transmembrane region" description="Helical" evidence="10">
    <location>
        <begin position="158"/>
        <end position="176"/>
    </location>
</feature>
<dbReference type="PANTHER" id="PTHR42878">
    <property type="entry name" value="TWO-COMPONENT HISTIDINE KINASE"/>
    <property type="match status" value="1"/>
</dbReference>
<dbReference type="InterPro" id="IPR036097">
    <property type="entry name" value="HisK_dim/P_sf"/>
</dbReference>
<dbReference type="AlphaFoldDB" id="A0A4R2GLJ4"/>
<dbReference type="GO" id="GO:0000156">
    <property type="term" value="F:phosphorelay response regulator activity"/>
    <property type="evidence" value="ECO:0007669"/>
    <property type="project" value="TreeGrafter"/>
</dbReference>
<dbReference type="GO" id="GO:0005524">
    <property type="term" value="F:ATP binding"/>
    <property type="evidence" value="ECO:0007669"/>
    <property type="project" value="UniProtKB-KW"/>
</dbReference>
<evidence type="ECO:0000256" key="4">
    <source>
        <dbReference type="ARBA" id="ARBA00022553"/>
    </source>
</evidence>
<feature type="domain" description="HAMP" evidence="12">
    <location>
        <begin position="177"/>
        <end position="230"/>
    </location>
</feature>
<keyword evidence="8" id="KW-0067">ATP-binding</keyword>
<keyword evidence="14" id="KW-1185">Reference proteome</keyword>